<gene>
    <name evidence="4" type="ORF">DY251_04030</name>
</gene>
<reference evidence="5" key="1">
    <citation type="submission" date="2018-08" db="EMBL/GenBank/DDBJ databases">
        <authorList>
            <person name="Im W.T."/>
        </authorList>
    </citation>
    <scope>NUCLEOTIDE SEQUENCE [LARGE SCALE GENOMIC DNA]</scope>
    <source>
        <strain evidence="5">LA-28</strain>
    </source>
</reference>
<evidence type="ECO:0000256" key="3">
    <source>
        <dbReference type="ARBA" id="ARBA00036324"/>
    </source>
</evidence>
<dbReference type="AlphaFoldDB" id="A0A371XHV2"/>
<dbReference type="RefSeq" id="WP_116622578.1">
    <property type="nucleotide sequence ID" value="NZ_QURN01000003.1"/>
</dbReference>
<dbReference type="InterPro" id="IPR007721">
    <property type="entry name" value="RbsD_FucU"/>
</dbReference>
<dbReference type="GO" id="GO:0062193">
    <property type="term" value="F:D-ribose pyranase activity"/>
    <property type="evidence" value="ECO:0007669"/>
    <property type="project" value="UniProtKB-EC"/>
</dbReference>
<proteinExistence type="predicted"/>
<evidence type="ECO:0000256" key="1">
    <source>
        <dbReference type="ARBA" id="ARBA00000223"/>
    </source>
</evidence>
<dbReference type="GO" id="GO:0006004">
    <property type="term" value="P:fucose metabolic process"/>
    <property type="evidence" value="ECO:0007669"/>
    <property type="project" value="TreeGrafter"/>
</dbReference>
<name>A0A371XHV2_9HYPH</name>
<comment type="catalytic activity">
    <reaction evidence="1">
        <text>beta-D-ribopyranose = beta-D-ribofuranose</text>
        <dbReference type="Rhea" id="RHEA:25432"/>
        <dbReference type="ChEBI" id="CHEBI:27476"/>
        <dbReference type="ChEBI" id="CHEBI:47002"/>
        <dbReference type="EC" id="5.4.99.62"/>
    </reaction>
</comment>
<evidence type="ECO:0000256" key="2">
    <source>
        <dbReference type="ARBA" id="ARBA00023235"/>
    </source>
</evidence>
<protein>
    <submittedName>
        <fullName evidence="4">Transporter</fullName>
    </submittedName>
</protein>
<comment type="caution">
    <text evidence="4">The sequence shown here is derived from an EMBL/GenBank/DDBJ whole genome shotgun (WGS) entry which is preliminary data.</text>
</comment>
<dbReference type="PANTHER" id="PTHR31690:SF4">
    <property type="entry name" value="FUCOSE MUTAROTASE"/>
    <property type="match status" value="1"/>
</dbReference>
<dbReference type="Pfam" id="PF05025">
    <property type="entry name" value="RbsD_FucU"/>
    <property type="match status" value="1"/>
</dbReference>
<evidence type="ECO:0000313" key="4">
    <source>
        <dbReference type="EMBL" id="RFC68810.1"/>
    </source>
</evidence>
<dbReference type="EMBL" id="QURN01000003">
    <property type="protein sequence ID" value="RFC68810.1"/>
    <property type="molecule type" value="Genomic_DNA"/>
</dbReference>
<dbReference type="Gene3D" id="3.40.1650.10">
    <property type="entry name" value="RbsD-like domain"/>
    <property type="match status" value="1"/>
</dbReference>
<keyword evidence="2" id="KW-0413">Isomerase</keyword>
<keyword evidence="5" id="KW-1185">Reference proteome</keyword>
<dbReference type="InterPro" id="IPR050443">
    <property type="entry name" value="RbsD/FucU_mutarotase"/>
</dbReference>
<dbReference type="GO" id="GO:0042806">
    <property type="term" value="F:fucose binding"/>
    <property type="evidence" value="ECO:0007669"/>
    <property type="project" value="TreeGrafter"/>
</dbReference>
<evidence type="ECO:0000313" key="5">
    <source>
        <dbReference type="Proteomes" id="UP000262379"/>
    </source>
</evidence>
<dbReference type="Proteomes" id="UP000262379">
    <property type="component" value="Unassembled WGS sequence"/>
</dbReference>
<dbReference type="SUPFAM" id="SSF102546">
    <property type="entry name" value="RbsD-like"/>
    <property type="match status" value="1"/>
</dbReference>
<sequence length="142" mass="15270">MLIGIPPILGPELLATLRAMGHTDEIALVDGNYPALEHARRLIRADGHDLLSVLDAVLQVTPVDDFVDEAIFRSSVKGDPALSDPVHAEIQAICARRAPGRSVTPLAGAEFYARVKSAHTVVATSEPRLYANVIVRKGVIYP</sequence>
<dbReference type="InterPro" id="IPR023750">
    <property type="entry name" value="RbsD-like_sf"/>
</dbReference>
<comment type="catalytic activity">
    <reaction evidence="3">
        <text>alpha-L-fucose = beta-L-fucose</text>
        <dbReference type="Rhea" id="RHEA:25580"/>
        <dbReference type="ChEBI" id="CHEBI:42548"/>
        <dbReference type="ChEBI" id="CHEBI:42589"/>
        <dbReference type="EC" id="5.1.3.29"/>
    </reaction>
</comment>
<dbReference type="PANTHER" id="PTHR31690">
    <property type="entry name" value="FUCOSE MUTAROTASE"/>
    <property type="match status" value="1"/>
</dbReference>
<accession>A0A371XHV2</accession>
<dbReference type="GO" id="GO:0036373">
    <property type="term" value="F:L-fucose mutarotase activity"/>
    <property type="evidence" value="ECO:0007669"/>
    <property type="project" value="UniProtKB-EC"/>
</dbReference>
<organism evidence="4 5">
    <name type="scientific">Mesorhizobium denitrificans</name>
    <dbReference type="NCBI Taxonomy" id="2294114"/>
    <lineage>
        <taxon>Bacteria</taxon>
        <taxon>Pseudomonadati</taxon>
        <taxon>Pseudomonadota</taxon>
        <taxon>Alphaproteobacteria</taxon>
        <taxon>Hyphomicrobiales</taxon>
        <taxon>Phyllobacteriaceae</taxon>
        <taxon>Mesorhizobium</taxon>
    </lineage>
</organism>